<dbReference type="InterPro" id="IPR036922">
    <property type="entry name" value="Rieske_2Fe-2S_sf"/>
</dbReference>
<dbReference type="Gene3D" id="3.90.380.10">
    <property type="entry name" value="Naphthalene 1,2-dioxygenase Alpha Subunit, Chain A, domain 1"/>
    <property type="match status" value="1"/>
</dbReference>
<dbReference type="Proteomes" id="UP001515480">
    <property type="component" value="Unassembled WGS sequence"/>
</dbReference>
<dbReference type="GO" id="GO:0046872">
    <property type="term" value="F:metal ion binding"/>
    <property type="evidence" value="ECO:0007669"/>
    <property type="project" value="UniProtKB-KW"/>
</dbReference>
<keyword evidence="6" id="KW-0560">Oxidoreductase</keyword>
<dbReference type="AlphaFoldDB" id="A0AB34K9F2"/>
<evidence type="ECO:0000259" key="11">
    <source>
        <dbReference type="PROSITE" id="PS51296"/>
    </source>
</evidence>
<keyword evidence="7" id="KW-0408">Iron</keyword>
<dbReference type="PANTHER" id="PTHR21266">
    <property type="entry name" value="IRON-SULFUR DOMAIN CONTAINING PROTEIN"/>
    <property type="match status" value="1"/>
</dbReference>
<keyword evidence="9" id="KW-0472">Membrane</keyword>
<gene>
    <name evidence="12" type="ORF">AB1Y20_001706</name>
</gene>
<evidence type="ECO:0000256" key="9">
    <source>
        <dbReference type="ARBA" id="ARBA00023136"/>
    </source>
</evidence>
<dbReference type="InterPro" id="IPR017941">
    <property type="entry name" value="Rieske_2Fe-2S"/>
</dbReference>
<accession>A0AB34K9F2</accession>
<comment type="subcellular location">
    <subcellularLocation>
        <location evidence="1">Membrane</location>
    </subcellularLocation>
</comment>
<keyword evidence="3" id="KW-0001">2Fe-2S</keyword>
<evidence type="ECO:0000256" key="7">
    <source>
        <dbReference type="ARBA" id="ARBA00023004"/>
    </source>
</evidence>
<dbReference type="SUPFAM" id="SSF55961">
    <property type="entry name" value="Bet v1-like"/>
    <property type="match status" value="1"/>
</dbReference>
<keyword evidence="4" id="KW-0479">Metal-binding</keyword>
<name>A0AB34K9F2_PRYPA</name>
<evidence type="ECO:0000256" key="6">
    <source>
        <dbReference type="ARBA" id="ARBA00023002"/>
    </source>
</evidence>
<keyword evidence="10" id="KW-0732">Signal</keyword>
<reference evidence="12 13" key="1">
    <citation type="journal article" date="2024" name="Science">
        <title>Giant polyketide synthase enzymes in the biosynthesis of giant marine polyether toxins.</title>
        <authorList>
            <person name="Fallon T.R."/>
            <person name="Shende V.V."/>
            <person name="Wierzbicki I.H."/>
            <person name="Pendleton A.L."/>
            <person name="Watervoot N.F."/>
            <person name="Auber R.P."/>
            <person name="Gonzalez D.J."/>
            <person name="Wisecaver J.H."/>
            <person name="Moore B.S."/>
        </authorList>
    </citation>
    <scope>NUCLEOTIDE SEQUENCE [LARGE SCALE GENOMIC DNA]</scope>
    <source>
        <strain evidence="12 13">12B1</strain>
    </source>
</reference>
<protein>
    <recommendedName>
        <fullName evidence="11">Rieske domain-containing protein</fullName>
    </recommendedName>
</protein>
<dbReference type="Pfam" id="PF00355">
    <property type="entry name" value="Rieske"/>
    <property type="match status" value="1"/>
</dbReference>
<evidence type="ECO:0000256" key="4">
    <source>
        <dbReference type="ARBA" id="ARBA00022723"/>
    </source>
</evidence>
<dbReference type="SUPFAM" id="SSF50022">
    <property type="entry name" value="ISP domain"/>
    <property type="match status" value="1"/>
</dbReference>
<dbReference type="GO" id="GO:0016020">
    <property type="term" value="C:membrane"/>
    <property type="evidence" value="ECO:0007669"/>
    <property type="project" value="UniProtKB-SubCell"/>
</dbReference>
<feature type="domain" description="Rieske" evidence="11">
    <location>
        <begin position="46"/>
        <end position="151"/>
    </location>
</feature>
<evidence type="ECO:0000256" key="10">
    <source>
        <dbReference type="SAM" id="SignalP"/>
    </source>
</evidence>
<evidence type="ECO:0000256" key="5">
    <source>
        <dbReference type="ARBA" id="ARBA00022989"/>
    </source>
</evidence>
<evidence type="ECO:0000256" key="1">
    <source>
        <dbReference type="ARBA" id="ARBA00004370"/>
    </source>
</evidence>
<evidence type="ECO:0000256" key="3">
    <source>
        <dbReference type="ARBA" id="ARBA00022714"/>
    </source>
</evidence>
<proteinExistence type="predicted"/>
<evidence type="ECO:0000313" key="13">
    <source>
        <dbReference type="Proteomes" id="UP001515480"/>
    </source>
</evidence>
<keyword evidence="2" id="KW-0812">Transmembrane</keyword>
<dbReference type="InterPro" id="IPR050584">
    <property type="entry name" value="Cholesterol_7-desaturase"/>
</dbReference>
<evidence type="ECO:0000256" key="2">
    <source>
        <dbReference type="ARBA" id="ARBA00022692"/>
    </source>
</evidence>
<feature type="signal peptide" evidence="10">
    <location>
        <begin position="1"/>
        <end position="19"/>
    </location>
</feature>
<evidence type="ECO:0000313" key="12">
    <source>
        <dbReference type="EMBL" id="KAL1530810.1"/>
    </source>
</evidence>
<keyword evidence="5" id="KW-1133">Transmembrane helix</keyword>
<organism evidence="12 13">
    <name type="scientific">Prymnesium parvum</name>
    <name type="common">Toxic golden alga</name>
    <dbReference type="NCBI Taxonomy" id="97485"/>
    <lineage>
        <taxon>Eukaryota</taxon>
        <taxon>Haptista</taxon>
        <taxon>Haptophyta</taxon>
        <taxon>Prymnesiophyceae</taxon>
        <taxon>Prymnesiales</taxon>
        <taxon>Prymnesiaceae</taxon>
        <taxon>Prymnesium</taxon>
    </lineage>
</organism>
<dbReference type="GO" id="GO:0005737">
    <property type="term" value="C:cytoplasm"/>
    <property type="evidence" value="ECO:0007669"/>
    <property type="project" value="TreeGrafter"/>
</dbReference>
<feature type="chain" id="PRO_5044296219" description="Rieske domain-containing protein" evidence="10">
    <location>
        <begin position="20"/>
        <end position="548"/>
    </location>
</feature>
<dbReference type="GO" id="GO:0051537">
    <property type="term" value="F:2 iron, 2 sulfur cluster binding"/>
    <property type="evidence" value="ECO:0007669"/>
    <property type="project" value="UniProtKB-KW"/>
</dbReference>
<dbReference type="Gene3D" id="2.102.10.10">
    <property type="entry name" value="Rieske [2Fe-2S] iron-sulphur domain"/>
    <property type="match status" value="1"/>
</dbReference>
<evidence type="ECO:0000256" key="8">
    <source>
        <dbReference type="ARBA" id="ARBA00023014"/>
    </source>
</evidence>
<comment type="caution">
    <text evidence="12">The sequence shown here is derived from an EMBL/GenBank/DDBJ whole genome shotgun (WGS) entry which is preliminary data.</text>
</comment>
<dbReference type="PANTHER" id="PTHR21266:SF32">
    <property type="entry name" value="CHOLESTEROL 7-DESATURASE NVD"/>
    <property type="match status" value="1"/>
</dbReference>
<keyword evidence="13" id="KW-1185">Reference proteome</keyword>
<dbReference type="GO" id="GO:0016491">
    <property type="term" value="F:oxidoreductase activity"/>
    <property type="evidence" value="ECO:0007669"/>
    <property type="project" value="UniProtKB-KW"/>
</dbReference>
<dbReference type="PROSITE" id="PS51296">
    <property type="entry name" value="RIESKE"/>
    <property type="match status" value="1"/>
</dbReference>
<keyword evidence="8" id="KW-0411">Iron-sulfur</keyword>
<dbReference type="EMBL" id="JBGBPQ010000001">
    <property type="protein sequence ID" value="KAL1530810.1"/>
    <property type="molecule type" value="Genomic_DNA"/>
</dbReference>
<sequence>MLALLLWWPAALLAPPCRTAAPTARCRLHALLSEPAAPSHLLTHAWWPVAISHSLEKTRPHPIQLLGRRLVLWHDGGAWCCVRDACAHRFAPLSEGRVHGGCVQCAYHGWAFRRDGSCARVPQAAEEAQPAATRARVERFLTREEAGMVWVWGDSSEDAEAMSEAALPLPISPLLRQQSEALPQAGFMRDLPYGYELLGENLLDLSHLPFSHHGLALLNRADAQPLQLRPIAPPTPASSDVGSGGRAGASPTFSVAVENAPAADPILVSMASRLPSMVDADTASVNISFFSPHHVRYERILRPGVAFNVELFLCPTTAGHSRVFLFNTAAQRPPLPPLLRAAMLATLSLRSFQRLLLGGKPARRSKPGSADDHAIANEIFDGDGVFLHYQGQRMAERELTFRDYFIPTSADSMVIRFRRWLASAQESSPELKDMFGHKSAPLDTRLPGARAALLDRYESHTRHCSLCSAELARVRSASARCARLSELCSAMVGGAVAACVGRGVTARVGSLIAGVGLLAVMRLERAKSVLGEYEKQFVFKDHVHAEKD</sequence>